<organism evidence="3 4">
    <name type="scientific">Cochliobolus carbonum (strain 26-R-13)</name>
    <name type="common">Maize leaf spot fungus</name>
    <name type="synonym">Bipolaris zeicola</name>
    <dbReference type="NCBI Taxonomy" id="930089"/>
    <lineage>
        <taxon>Eukaryota</taxon>
        <taxon>Fungi</taxon>
        <taxon>Dikarya</taxon>
        <taxon>Ascomycota</taxon>
        <taxon>Pezizomycotina</taxon>
        <taxon>Dothideomycetes</taxon>
        <taxon>Pleosporomycetidae</taxon>
        <taxon>Pleosporales</taxon>
        <taxon>Pleosporineae</taxon>
        <taxon>Pleosporaceae</taxon>
        <taxon>Bipolaris</taxon>
    </lineage>
</organism>
<dbReference type="PANTHER" id="PTHR10039:SF14">
    <property type="entry name" value="NACHT DOMAIN-CONTAINING PROTEIN"/>
    <property type="match status" value="1"/>
</dbReference>
<dbReference type="EMBL" id="KI964665">
    <property type="protein sequence ID" value="EUC31361.1"/>
    <property type="molecule type" value="Genomic_DNA"/>
</dbReference>
<feature type="domain" description="Nephrocystin 3-like N-terminal" evidence="2">
    <location>
        <begin position="43"/>
        <end position="215"/>
    </location>
</feature>
<keyword evidence="4" id="KW-1185">Reference proteome</keyword>
<protein>
    <recommendedName>
        <fullName evidence="2">Nephrocystin 3-like N-terminal domain-containing protein</fullName>
    </recommendedName>
</protein>
<dbReference type="HOGENOM" id="CLU_035437_0_0_1"/>
<dbReference type="AlphaFoldDB" id="W6YJ78"/>
<dbReference type="Gene3D" id="3.40.50.300">
    <property type="entry name" value="P-loop containing nucleotide triphosphate hydrolases"/>
    <property type="match status" value="1"/>
</dbReference>
<accession>W6YJ78</accession>
<dbReference type="KEGG" id="bze:COCCADRAFT_101455"/>
<dbReference type="OrthoDB" id="3885310at2759"/>
<gene>
    <name evidence="3" type="ORF">COCCADRAFT_101455</name>
</gene>
<name>W6YJ78_COCC2</name>
<dbReference type="InterPro" id="IPR056884">
    <property type="entry name" value="NPHP3-like_N"/>
</dbReference>
<evidence type="ECO:0000259" key="2">
    <source>
        <dbReference type="Pfam" id="PF24883"/>
    </source>
</evidence>
<dbReference type="Pfam" id="PF24883">
    <property type="entry name" value="NPHP3_N"/>
    <property type="match status" value="1"/>
</dbReference>
<evidence type="ECO:0000313" key="3">
    <source>
        <dbReference type="EMBL" id="EUC31361.1"/>
    </source>
</evidence>
<keyword evidence="1" id="KW-0677">Repeat</keyword>
<proteinExistence type="predicted"/>
<dbReference type="eggNOG" id="ENOG502SN7E">
    <property type="taxonomic scope" value="Eukaryota"/>
</dbReference>
<dbReference type="InterPro" id="IPR027417">
    <property type="entry name" value="P-loop_NTPase"/>
</dbReference>
<evidence type="ECO:0000313" key="4">
    <source>
        <dbReference type="Proteomes" id="UP000053841"/>
    </source>
</evidence>
<dbReference type="Proteomes" id="UP000053841">
    <property type="component" value="Unassembled WGS sequence"/>
</dbReference>
<dbReference type="SUPFAM" id="SSF52540">
    <property type="entry name" value="P-loop containing nucleoside triphosphate hydrolases"/>
    <property type="match status" value="1"/>
</dbReference>
<dbReference type="PANTHER" id="PTHR10039">
    <property type="entry name" value="AMELOGENIN"/>
    <property type="match status" value="1"/>
</dbReference>
<evidence type="ECO:0000256" key="1">
    <source>
        <dbReference type="ARBA" id="ARBA00022737"/>
    </source>
</evidence>
<sequence>MFPIGQTTSEDDGDAFARDMVVHTAIQESSPITSDIYEQLFDSILASELFTEWLQCKDHWQLHVIGGPGSGKTTFAALVAKRLREIISASEEQTFQLANIFINHRNRIENELAFLEDLLDSIYNQVSPPSCDVDPATVLVYSAYKELLRTGQRASKRIDSIAQALRLRTAELARKGDVVLIIDHLDQCSPALRELVQHHFDALQDKGLKILVTSRLPRHEPAMIIWCDYHPQDSPLTVFWRCSKCQQKDICIDCKREDTPCEQCDSVGTWKAPEYYTLTLNGMSDDAMAEYIAWDLEREHGDLGFMTLEDLSEPPLSSFGLAFRNTMQGNKGHEWIKKIARYVDGSILQAKLAVDRIHNLPFPEALDLMPKRIPRNVQAHFNTAIKTIKQQSGADSSSVALKTIAAVGRKGDAVRGLPLSRLANLLRERTRNPRMNIMPSRSPEDVLESANGYLIIIAPPFLGQESTIAAYHRLFWLFVNDEYNEDLIWAYAQLPMSKVPRSHTFQSPLARPLSTFQSSIPSSRRESSDSFKGLGLVFSASPMISPPEETGLDFQ</sequence>
<dbReference type="RefSeq" id="XP_007714325.1">
    <property type="nucleotide sequence ID" value="XM_007716135.1"/>
</dbReference>
<reference evidence="3 4" key="1">
    <citation type="journal article" date="2013" name="PLoS Genet.">
        <title>Comparative genome structure, secondary metabolite, and effector coding capacity across Cochliobolus pathogens.</title>
        <authorList>
            <person name="Condon B.J."/>
            <person name="Leng Y."/>
            <person name="Wu D."/>
            <person name="Bushley K.E."/>
            <person name="Ohm R.A."/>
            <person name="Otillar R."/>
            <person name="Martin J."/>
            <person name="Schackwitz W."/>
            <person name="Grimwood J."/>
            <person name="MohdZainudin N."/>
            <person name="Xue C."/>
            <person name="Wang R."/>
            <person name="Manning V.A."/>
            <person name="Dhillon B."/>
            <person name="Tu Z.J."/>
            <person name="Steffenson B.J."/>
            <person name="Salamov A."/>
            <person name="Sun H."/>
            <person name="Lowry S."/>
            <person name="LaButti K."/>
            <person name="Han J."/>
            <person name="Copeland A."/>
            <person name="Lindquist E."/>
            <person name="Barry K."/>
            <person name="Schmutz J."/>
            <person name="Baker S.E."/>
            <person name="Ciuffetti L.M."/>
            <person name="Grigoriev I.V."/>
            <person name="Zhong S."/>
            <person name="Turgeon B.G."/>
        </authorList>
    </citation>
    <scope>NUCLEOTIDE SEQUENCE [LARGE SCALE GENOMIC DNA]</scope>
    <source>
        <strain evidence="3 4">26-R-13</strain>
    </source>
</reference>
<dbReference type="GeneID" id="19142364"/>